<gene>
    <name evidence="9" type="ORF">HUG20_02460</name>
</gene>
<dbReference type="InterPro" id="IPR037051">
    <property type="entry name" value="4-carb_acid_sugar_kinase_N_sf"/>
</dbReference>
<dbReference type="Gene3D" id="3.40.980.20">
    <property type="entry name" value="Four-carbon acid sugar kinase, nucleotide binding domain"/>
    <property type="match status" value="1"/>
</dbReference>
<dbReference type="GO" id="GO:0005524">
    <property type="term" value="F:ATP binding"/>
    <property type="evidence" value="ECO:0007669"/>
    <property type="project" value="UniProtKB-KW"/>
</dbReference>
<keyword evidence="10" id="KW-1185">Reference proteome</keyword>
<dbReference type="KEGG" id="scib:HUG20_02460"/>
<keyword evidence="6" id="KW-0119">Carbohydrate metabolism</keyword>
<evidence type="ECO:0000256" key="1">
    <source>
        <dbReference type="ARBA" id="ARBA00005715"/>
    </source>
</evidence>
<dbReference type="EMBL" id="CP054706">
    <property type="protein sequence ID" value="QQK78875.1"/>
    <property type="molecule type" value="Genomic_DNA"/>
</dbReference>
<evidence type="ECO:0000256" key="5">
    <source>
        <dbReference type="ARBA" id="ARBA00022840"/>
    </source>
</evidence>
<evidence type="ECO:0000259" key="8">
    <source>
        <dbReference type="Pfam" id="PF17042"/>
    </source>
</evidence>
<organism evidence="9 10">
    <name type="scientific">Salicibibacter cibi</name>
    <dbReference type="NCBI Taxonomy" id="2743001"/>
    <lineage>
        <taxon>Bacteria</taxon>
        <taxon>Bacillati</taxon>
        <taxon>Bacillota</taxon>
        <taxon>Bacilli</taxon>
        <taxon>Bacillales</taxon>
        <taxon>Bacillaceae</taxon>
        <taxon>Salicibibacter</taxon>
    </lineage>
</organism>
<feature type="domain" description="Four-carbon acid sugar kinase nucleotide binding" evidence="8">
    <location>
        <begin position="247"/>
        <end position="415"/>
    </location>
</feature>
<dbReference type="RefSeq" id="WP_200087666.1">
    <property type="nucleotide sequence ID" value="NZ_CP054706.1"/>
</dbReference>
<dbReference type="InterPro" id="IPR042213">
    <property type="entry name" value="NBD_C_sf"/>
</dbReference>
<reference evidence="9 10" key="1">
    <citation type="submission" date="2020-06" db="EMBL/GenBank/DDBJ databases">
        <title>Genomic analysis of Salicibibacter sp. NKC21-4.</title>
        <authorList>
            <person name="Oh Y.J."/>
        </authorList>
    </citation>
    <scope>NUCLEOTIDE SEQUENCE [LARGE SCALE GENOMIC DNA]</scope>
    <source>
        <strain evidence="9 10">NKC21-4</strain>
    </source>
</reference>
<evidence type="ECO:0000256" key="2">
    <source>
        <dbReference type="ARBA" id="ARBA00022679"/>
    </source>
</evidence>
<feature type="domain" description="Four-carbon acid sugar kinase N-terminal" evidence="7">
    <location>
        <begin position="3"/>
        <end position="221"/>
    </location>
</feature>
<comment type="similarity">
    <text evidence="1">Belongs to the four-carbon acid sugar kinase family.</text>
</comment>
<evidence type="ECO:0000313" key="9">
    <source>
        <dbReference type="EMBL" id="QQK78875.1"/>
    </source>
</evidence>
<dbReference type="AlphaFoldDB" id="A0A7T7CEC5"/>
<evidence type="ECO:0000256" key="4">
    <source>
        <dbReference type="ARBA" id="ARBA00022777"/>
    </source>
</evidence>
<dbReference type="Pfam" id="PF07005">
    <property type="entry name" value="SBD_N"/>
    <property type="match status" value="1"/>
</dbReference>
<keyword evidence="5" id="KW-0067">ATP-binding</keyword>
<dbReference type="Gene3D" id="3.40.50.10840">
    <property type="entry name" value="Putative sugar-binding, N-terminal domain"/>
    <property type="match status" value="1"/>
</dbReference>
<keyword evidence="4 9" id="KW-0418">Kinase</keyword>
<evidence type="ECO:0000256" key="6">
    <source>
        <dbReference type="ARBA" id="ARBA00023277"/>
    </source>
</evidence>
<evidence type="ECO:0000256" key="3">
    <source>
        <dbReference type="ARBA" id="ARBA00022741"/>
    </source>
</evidence>
<dbReference type="InterPro" id="IPR031475">
    <property type="entry name" value="NBD_C"/>
</dbReference>
<keyword evidence="3" id="KW-0547">Nucleotide-binding</keyword>
<dbReference type="SUPFAM" id="SSF142764">
    <property type="entry name" value="YgbK-like"/>
    <property type="match status" value="1"/>
</dbReference>
<dbReference type="Proteomes" id="UP000595349">
    <property type="component" value="Chromosome"/>
</dbReference>
<sequence length="428" mass="47595">MDIAVIADDLTGANACGVRLAELGLRTMTKFHWSEHQHYTNDTEATIIDTNSRYLDKTAAKERLRSVIDEYRYIGVRNFAKRIDSTMRGNVGAEAEEWIRAFNNEAIAVIVPSFPDSNRTVIGGYLLVDGTLLQHTNLSKDPLTPMTKSYVPDLVRAKTSLSVAHIDLKEVEQSVSDLKNSFHQCIADGFRILVVDAITNAHIEKIATVMVASKYRMNPFDPGPLTTAYMNRKMKNLNREDKIIISIGSANELAEKQTQYFIERRNVSPIIVDPEKFIDPTKCMDEMSKTIKKASDHLEQNNIVLITTIKPNQKRLNFRQLEEEWNTSVNSIAQRITEGLAMITKEVIAQNPEVKGCLTSGGDVTASLCSLTNANGIELLEEINPLVAYGKVNGGDLNGIKIMTKGGSAGNKNTLDHCIRALETRIVN</sequence>
<dbReference type="InterPro" id="IPR010737">
    <property type="entry name" value="4-carb_acid_sugar_kinase_N"/>
</dbReference>
<proteinExistence type="inferred from homology"/>
<dbReference type="Pfam" id="PF17042">
    <property type="entry name" value="NBD_C"/>
    <property type="match status" value="1"/>
</dbReference>
<protein>
    <submittedName>
        <fullName evidence="9">Four-carbon acid sugar kinase family protein</fullName>
    </submittedName>
</protein>
<evidence type="ECO:0000259" key="7">
    <source>
        <dbReference type="Pfam" id="PF07005"/>
    </source>
</evidence>
<name>A0A7T7CEC5_9BACI</name>
<keyword evidence="2" id="KW-0808">Transferase</keyword>
<dbReference type="GO" id="GO:0016301">
    <property type="term" value="F:kinase activity"/>
    <property type="evidence" value="ECO:0007669"/>
    <property type="project" value="UniProtKB-KW"/>
</dbReference>
<accession>A0A7T7CEC5</accession>
<evidence type="ECO:0000313" key="10">
    <source>
        <dbReference type="Proteomes" id="UP000595349"/>
    </source>
</evidence>